<proteinExistence type="predicted"/>
<feature type="compositionally biased region" description="Basic and acidic residues" evidence="1">
    <location>
        <begin position="70"/>
        <end position="80"/>
    </location>
</feature>
<comment type="caution">
    <text evidence="3">The sequence shown here is derived from an EMBL/GenBank/DDBJ whole genome shotgun (WGS) entry which is preliminary data.</text>
</comment>
<dbReference type="AlphaFoldDB" id="A0A4U6QFL2"/>
<dbReference type="InterPro" id="IPR036188">
    <property type="entry name" value="FAD/NAD-bd_sf"/>
</dbReference>
<keyword evidence="4" id="KW-1185">Reference proteome</keyword>
<dbReference type="SUPFAM" id="SSF51905">
    <property type="entry name" value="FAD/NAD(P)-binding domain"/>
    <property type="match status" value="1"/>
</dbReference>
<protein>
    <submittedName>
        <fullName evidence="3">FAD-binding monooxygenase</fullName>
    </submittedName>
</protein>
<evidence type="ECO:0000313" key="3">
    <source>
        <dbReference type="EMBL" id="TKV58832.1"/>
    </source>
</evidence>
<dbReference type="PRINTS" id="PR00420">
    <property type="entry name" value="RNGMNOXGNASE"/>
</dbReference>
<evidence type="ECO:0000259" key="2">
    <source>
        <dbReference type="Pfam" id="PF01494"/>
    </source>
</evidence>
<dbReference type="Gene3D" id="3.50.50.60">
    <property type="entry name" value="FAD/NAD(P)-binding domain"/>
    <property type="match status" value="1"/>
</dbReference>
<dbReference type="PANTHER" id="PTHR46865:SF2">
    <property type="entry name" value="MONOOXYGENASE"/>
    <property type="match status" value="1"/>
</dbReference>
<keyword evidence="3" id="KW-0560">Oxidoreductase</keyword>
<feature type="domain" description="FAD-binding" evidence="2">
    <location>
        <begin position="5"/>
        <end position="348"/>
    </location>
</feature>
<dbReference type="EMBL" id="SZZH01000003">
    <property type="protein sequence ID" value="TKV58832.1"/>
    <property type="molecule type" value="Genomic_DNA"/>
</dbReference>
<feature type="region of interest" description="Disordered" evidence="1">
    <location>
        <begin position="57"/>
        <end position="107"/>
    </location>
</feature>
<dbReference type="OrthoDB" id="3356051at2"/>
<accession>A0A4U6QFL2</accession>
<dbReference type="Pfam" id="PF01494">
    <property type="entry name" value="FAD_binding_3"/>
    <property type="match status" value="1"/>
</dbReference>
<dbReference type="PANTHER" id="PTHR46865">
    <property type="entry name" value="OXIDOREDUCTASE-RELATED"/>
    <property type="match status" value="1"/>
</dbReference>
<keyword evidence="3" id="KW-0503">Monooxygenase</keyword>
<sequence>MTRTALITGAGIAGEVAAWWLARFGWRCTVIERSSELRTQGQNIDVRGAAREVLRRMPSGGFDGRTPARTVDDEVGDRSTGEVGTRFVDGDDTPLAEFPAGESDTDGATAEREILRGQLAELLFERTRGDVDHRFGLTVLRCEEAPDGLDVTFSDGSSERFDVLLVAEGVGSTTRRRVFGDTAERRALGLTMGYYSVARAPEDDDWWNWYNAPDGRSVTTRPDNVGRTRVTLSFRSDDRHDELSRDEQKLMLRDRFAGAGWRTERLLAGLDVADDLYLEDLGQIVSPTWSSGRVALLGDAAWCATPVSGMGTSLAIVGGYVLAGELAAHVHHRDGFAGYERILRPYVEQAQKLPPGTPQVVHPRSAIGLGVLRTALRVAGSAPVKAVSGGLISPPADKIDLPDYAHLIPVDGNSAR</sequence>
<dbReference type="RefSeq" id="WP_137450492.1">
    <property type="nucleotide sequence ID" value="NZ_SZZH01000003.1"/>
</dbReference>
<dbReference type="InterPro" id="IPR002938">
    <property type="entry name" value="FAD-bd"/>
</dbReference>
<dbReference type="Proteomes" id="UP000306985">
    <property type="component" value="Unassembled WGS sequence"/>
</dbReference>
<dbReference type="InterPro" id="IPR051704">
    <property type="entry name" value="FAD_aromatic-hydroxylase"/>
</dbReference>
<dbReference type="Gene3D" id="3.30.9.10">
    <property type="entry name" value="D-Amino Acid Oxidase, subunit A, domain 2"/>
    <property type="match status" value="1"/>
</dbReference>
<dbReference type="GO" id="GO:0071949">
    <property type="term" value="F:FAD binding"/>
    <property type="evidence" value="ECO:0007669"/>
    <property type="project" value="InterPro"/>
</dbReference>
<organism evidence="3 4">
    <name type="scientific">Nakamurella flava</name>
    <dbReference type="NCBI Taxonomy" id="2576308"/>
    <lineage>
        <taxon>Bacteria</taxon>
        <taxon>Bacillati</taxon>
        <taxon>Actinomycetota</taxon>
        <taxon>Actinomycetes</taxon>
        <taxon>Nakamurellales</taxon>
        <taxon>Nakamurellaceae</taxon>
        <taxon>Nakamurella</taxon>
    </lineage>
</organism>
<dbReference type="GO" id="GO:0004497">
    <property type="term" value="F:monooxygenase activity"/>
    <property type="evidence" value="ECO:0007669"/>
    <property type="project" value="UniProtKB-KW"/>
</dbReference>
<gene>
    <name evidence="3" type="ORF">FDO65_15120</name>
</gene>
<reference evidence="3 4" key="1">
    <citation type="submission" date="2019-05" db="EMBL/GenBank/DDBJ databases">
        <title>Nakamurella sp. N5BH11, whole genome shotgun sequence.</title>
        <authorList>
            <person name="Tuo L."/>
        </authorList>
    </citation>
    <scope>NUCLEOTIDE SEQUENCE [LARGE SCALE GENOMIC DNA]</scope>
    <source>
        <strain evidence="3 4">N5BH11</strain>
    </source>
</reference>
<evidence type="ECO:0000313" key="4">
    <source>
        <dbReference type="Proteomes" id="UP000306985"/>
    </source>
</evidence>
<name>A0A4U6QFL2_9ACTN</name>
<evidence type="ECO:0000256" key="1">
    <source>
        <dbReference type="SAM" id="MobiDB-lite"/>
    </source>
</evidence>